<dbReference type="InterPro" id="IPR052035">
    <property type="entry name" value="ZnF_BED_domain_contain"/>
</dbReference>
<dbReference type="EnsemblMetazoa" id="XM_016803620.1">
    <property type="protein sequence ID" value="XP_016659109.1"/>
    <property type="gene ID" value="LOC107883489"/>
</dbReference>
<dbReference type="OrthoDB" id="6608103at2759"/>
<comment type="subcellular location">
    <subcellularLocation>
        <location evidence="1">Nucleus</location>
    </subcellularLocation>
</comment>
<evidence type="ECO:0000313" key="7">
    <source>
        <dbReference type="EnsemblMetazoa" id="XP_016659109.1"/>
    </source>
</evidence>
<organism evidence="7 8">
    <name type="scientific">Acyrthosiphon pisum</name>
    <name type="common">Pea aphid</name>
    <dbReference type="NCBI Taxonomy" id="7029"/>
    <lineage>
        <taxon>Eukaryota</taxon>
        <taxon>Metazoa</taxon>
        <taxon>Ecdysozoa</taxon>
        <taxon>Arthropoda</taxon>
        <taxon>Hexapoda</taxon>
        <taxon>Insecta</taxon>
        <taxon>Pterygota</taxon>
        <taxon>Neoptera</taxon>
        <taxon>Paraneoptera</taxon>
        <taxon>Hemiptera</taxon>
        <taxon>Sternorrhyncha</taxon>
        <taxon>Aphidomorpha</taxon>
        <taxon>Aphidoidea</taxon>
        <taxon>Aphididae</taxon>
        <taxon>Macrosiphini</taxon>
        <taxon>Acyrthosiphon</taxon>
    </lineage>
</organism>
<keyword evidence="5" id="KW-0539">Nucleus</keyword>
<dbReference type="Proteomes" id="UP000007819">
    <property type="component" value="Chromosome X"/>
</dbReference>
<keyword evidence="4" id="KW-0862">Zinc</keyword>
<dbReference type="Pfam" id="PF05699">
    <property type="entry name" value="Dimer_Tnp_hAT"/>
    <property type="match status" value="1"/>
</dbReference>
<keyword evidence="8" id="KW-1185">Reference proteome</keyword>
<evidence type="ECO:0000256" key="1">
    <source>
        <dbReference type="ARBA" id="ARBA00004123"/>
    </source>
</evidence>
<proteinExistence type="predicted"/>
<dbReference type="GO" id="GO:0005634">
    <property type="term" value="C:nucleus"/>
    <property type="evidence" value="ECO:0007669"/>
    <property type="project" value="UniProtKB-SubCell"/>
</dbReference>
<evidence type="ECO:0000259" key="6">
    <source>
        <dbReference type="Pfam" id="PF05699"/>
    </source>
</evidence>
<name>A0A8R2D318_ACYPI</name>
<feature type="domain" description="HAT C-terminal dimerisation" evidence="6">
    <location>
        <begin position="320"/>
        <end position="362"/>
    </location>
</feature>
<dbReference type="RefSeq" id="XP_016659109.1">
    <property type="nucleotide sequence ID" value="XM_016803620.1"/>
</dbReference>
<reference evidence="8" key="1">
    <citation type="submission" date="2010-06" db="EMBL/GenBank/DDBJ databases">
        <authorList>
            <person name="Jiang H."/>
            <person name="Abraham K."/>
            <person name="Ali S."/>
            <person name="Alsbrooks S.L."/>
            <person name="Anim B.N."/>
            <person name="Anosike U.S."/>
            <person name="Attaway T."/>
            <person name="Bandaranaike D.P."/>
            <person name="Battles P.K."/>
            <person name="Bell S.N."/>
            <person name="Bell A.V."/>
            <person name="Beltran B."/>
            <person name="Bickham C."/>
            <person name="Bustamante Y."/>
            <person name="Caleb T."/>
            <person name="Canada A."/>
            <person name="Cardenas V."/>
            <person name="Carter K."/>
            <person name="Chacko J."/>
            <person name="Chandrabose M.N."/>
            <person name="Chavez D."/>
            <person name="Chavez A."/>
            <person name="Chen L."/>
            <person name="Chu H.-S."/>
            <person name="Claassen K.J."/>
            <person name="Cockrell R."/>
            <person name="Collins M."/>
            <person name="Cooper J.A."/>
            <person name="Cree A."/>
            <person name="Curry S.M."/>
            <person name="Da Y."/>
            <person name="Dao M.D."/>
            <person name="Das B."/>
            <person name="Davila M.-L."/>
            <person name="Davy-Carroll L."/>
            <person name="Denson S."/>
            <person name="Dinh H."/>
            <person name="Ebong V.E."/>
            <person name="Edwards J.R."/>
            <person name="Egan A."/>
            <person name="El-Daye J."/>
            <person name="Escobedo L."/>
            <person name="Fernandez S."/>
            <person name="Fernando P.R."/>
            <person name="Flagg N."/>
            <person name="Forbes L.D."/>
            <person name="Fowler R.G."/>
            <person name="Fu Q."/>
            <person name="Gabisi R.A."/>
            <person name="Ganer J."/>
            <person name="Garbino Pronczuk A."/>
            <person name="Garcia R.M."/>
            <person name="Garner T."/>
            <person name="Garrett T.E."/>
            <person name="Gonzalez D.A."/>
            <person name="Hamid H."/>
            <person name="Hawkins E.S."/>
            <person name="Hirani K."/>
            <person name="Hogues M.E."/>
            <person name="Hollins B."/>
            <person name="Hsiao C.-H."/>
            <person name="Jabil R."/>
            <person name="James M.L."/>
            <person name="Jhangiani S.N."/>
            <person name="Johnson B."/>
            <person name="Johnson Q."/>
            <person name="Joshi V."/>
            <person name="Kalu J.B."/>
            <person name="Kam C."/>
            <person name="Kashfia A."/>
            <person name="Keebler J."/>
            <person name="Kisamo H."/>
            <person name="Kovar C.L."/>
            <person name="Lago L.A."/>
            <person name="Lai C.-Y."/>
            <person name="Laidlaw J."/>
            <person name="Lara F."/>
            <person name="Le T.-K."/>
            <person name="Lee S.L."/>
            <person name="Legall F.H."/>
            <person name="Lemon S.J."/>
            <person name="Lewis L.R."/>
            <person name="Li B."/>
            <person name="Liu Y."/>
            <person name="Liu Y.-S."/>
            <person name="Lopez J."/>
            <person name="Lozado R.J."/>
            <person name="Lu J."/>
            <person name="Madu R.C."/>
            <person name="Maheshwari M."/>
            <person name="Maheshwari R."/>
            <person name="Malloy K."/>
            <person name="Martinez E."/>
            <person name="Mathew T."/>
            <person name="Mercado I.C."/>
            <person name="Mercado C."/>
            <person name="Meyer B."/>
            <person name="Montgomery K."/>
            <person name="Morgan M.B."/>
            <person name="Munidasa M."/>
            <person name="Nazareth L.V."/>
            <person name="Nelson J."/>
            <person name="Ng B.M."/>
            <person name="Nguyen N.B."/>
            <person name="Nguyen P.Q."/>
            <person name="Nguyen T."/>
            <person name="Obregon M."/>
            <person name="Okwuonu G.O."/>
            <person name="Onwere C.G."/>
            <person name="Orozco G."/>
            <person name="Parra A."/>
            <person name="Patel S."/>
            <person name="Patil S."/>
            <person name="Perez A."/>
            <person name="Perez Y."/>
            <person name="Pham C."/>
            <person name="Primus E.L."/>
            <person name="Pu L.-L."/>
            <person name="Puazo M."/>
            <person name="Qin X."/>
            <person name="Quiroz J.B."/>
            <person name="Reese J."/>
            <person name="Richards S."/>
            <person name="Rives C.M."/>
            <person name="Robberts R."/>
            <person name="Ruiz S.J."/>
            <person name="Ruiz M.J."/>
            <person name="Santibanez J."/>
            <person name="Schneider B.W."/>
            <person name="Sisson I."/>
            <person name="Smith M."/>
            <person name="Sodergren E."/>
            <person name="Song X.-Z."/>
            <person name="Song B.B."/>
            <person name="Summersgill H."/>
            <person name="Thelus R."/>
            <person name="Thornton R.D."/>
            <person name="Trejos Z.Y."/>
            <person name="Usmani K."/>
            <person name="Vattathil S."/>
            <person name="Villasana D."/>
            <person name="Walker D.L."/>
            <person name="Wang S."/>
            <person name="Wang K."/>
            <person name="White C.S."/>
            <person name="Williams A.C."/>
            <person name="Williamson J."/>
            <person name="Wilson K."/>
            <person name="Woghiren I.O."/>
            <person name="Woodworth J.R."/>
            <person name="Worley K.C."/>
            <person name="Wright R.A."/>
            <person name="Wu W."/>
            <person name="Young L."/>
            <person name="Zhang L."/>
            <person name="Zhang J."/>
            <person name="Zhu Y."/>
            <person name="Muzny D.M."/>
            <person name="Weinstock G."/>
            <person name="Gibbs R.A."/>
        </authorList>
    </citation>
    <scope>NUCLEOTIDE SEQUENCE [LARGE SCALE GENOMIC DNA]</scope>
    <source>
        <strain evidence="8">LSR1</strain>
    </source>
</reference>
<dbReference type="SUPFAM" id="SSF140996">
    <property type="entry name" value="Hermes dimerisation domain"/>
    <property type="match status" value="1"/>
</dbReference>
<dbReference type="AlphaFoldDB" id="A0A8R2D318"/>
<dbReference type="GeneID" id="107883489"/>
<dbReference type="InterPro" id="IPR012337">
    <property type="entry name" value="RNaseH-like_sf"/>
</dbReference>
<accession>A0A8R2D318</accession>
<keyword evidence="3" id="KW-0863">Zinc-finger</keyword>
<evidence type="ECO:0000256" key="4">
    <source>
        <dbReference type="ARBA" id="ARBA00022833"/>
    </source>
</evidence>
<evidence type="ECO:0000256" key="5">
    <source>
        <dbReference type="ARBA" id="ARBA00023242"/>
    </source>
</evidence>
<evidence type="ECO:0000313" key="8">
    <source>
        <dbReference type="Proteomes" id="UP000007819"/>
    </source>
</evidence>
<dbReference type="GO" id="GO:0046983">
    <property type="term" value="F:protein dimerization activity"/>
    <property type="evidence" value="ECO:0007669"/>
    <property type="project" value="InterPro"/>
</dbReference>
<dbReference type="KEGG" id="api:107883489"/>
<reference evidence="7" key="2">
    <citation type="submission" date="2022-06" db="UniProtKB">
        <authorList>
            <consortium name="EnsemblMetazoa"/>
        </authorList>
    </citation>
    <scope>IDENTIFICATION</scope>
</reference>
<evidence type="ECO:0000256" key="2">
    <source>
        <dbReference type="ARBA" id="ARBA00022723"/>
    </source>
</evidence>
<dbReference type="PANTHER" id="PTHR46481:SF10">
    <property type="entry name" value="ZINC FINGER BED DOMAIN-CONTAINING PROTEIN 39"/>
    <property type="match status" value="1"/>
</dbReference>
<dbReference type="PANTHER" id="PTHR46481">
    <property type="entry name" value="ZINC FINGER BED DOMAIN-CONTAINING PROTEIN 4"/>
    <property type="match status" value="1"/>
</dbReference>
<dbReference type="SUPFAM" id="SSF53098">
    <property type="entry name" value="Ribonuclease H-like"/>
    <property type="match status" value="1"/>
</dbReference>
<dbReference type="InterPro" id="IPR008906">
    <property type="entry name" value="HATC_C_dom"/>
</dbReference>
<sequence length="363" mass="42237">MIAKEFQPFNLVENIEFRKFVKMLNPSYSIPSRKTVSKSIIPQLLEKTKQKWEISEKIEIAVTDNAANITSAINLNKKLCHIPCLAHTINLIAQSGLVDIKNVHKKVKSIVEFFKRSTKSYVKLKQAQTQMGPPLLKLIQDVATRWNSTYDMFQRCIDIKEPLISTLANIGNVENLSPDDFDIMEHYCSIFKPFKEMTKKEEANLPSAIYYMLITMENKAEKKFEGIEEQPVLTEATILDPRFKKRGFSKTTSYQRAYQKIIQSISTIIQSKKNNVSEDEVNDIQENTNENEQFDIWKDFDLQQLQLPLQDPKQLLNWTNILNEPLLDRKSDPLMWWKEMKRIYPNLFQLALLRLCVPSTSVP</sequence>
<dbReference type="GO" id="GO:0008270">
    <property type="term" value="F:zinc ion binding"/>
    <property type="evidence" value="ECO:0007669"/>
    <property type="project" value="UniProtKB-KW"/>
</dbReference>
<evidence type="ECO:0000256" key="3">
    <source>
        <dbReference type="ARBA" id="ARBA00022771"/>
    </source>
</evidence>
<keyword evidence="2" id="KW-0479">Metal-binding</keyword>
<protein>
    <recommendedName>
        <fullName evidence="6">HAT C-terminal dimerisation domain-containing protein</fullName>
    </recommendedName>
</protein>